<reference evidence="4" key="1">
    <citation type="journal article" date="2019" name="Int. J. Syst. Evol. Microbiol.">
        <title>The Global Catalogue of Microorganisms (GCM) 10K type strain sequencing project: providing services to taxonomists for standard genome sequencing and annotation.</title>
        <authorList>
            <consortium name="The Broad Institute Genomics Platform"/>
            <consortium name="The Broad Institute Genome Sequencing Center for Infectious Disease"/>
            <person name="Wu L."/>
            <person name="Ma J."/>
        </authorList>
    </citation>
    <scope>NUCLEOTIDE SEQUENCE [LARGE SCALE GENOMIC DNA]</scope>
    <source>
        <strain evidence="4">CCUG 64793</strain>
    </source>
</reference>
<keyword evidence="1" id="KW-1133">Transmembrane helix</keyword>
<keyword evidence="4" id="KW-1185">Reference proteome</keyword>
<evidence type="ECO:0000259" key="2">
    <source>
        <dbReference type="Pfam" id="PF04892"/>
    </source>
</evidence>
<dbReference type="RefSeq" id="WP_380741875.1">
    <property type="nucleotide sequence ID" value="NZ_JBHTLI010000001.1"/>
</dbReference>
<dbReference type="EMBL" id="JBHTLI010000001">
    <property type="protein sequence ID" value="MFD1094219.1"/>
    <property type="molecule type" value="Genomic_DNA"/>
</dbReference>
<dbReference type="Pfam" id="PF04892">
    <property type="entry name" value="VanZ"/>
    <property type="match status" value="1"/>
</dbReference>
<sequence>MVARILLAAASSYTIALTVLSLVSLGKISIGSFNPTDKMMHSGAYFLLVVIWMLYIVFRESNFSRYRANLLKVSGMAVLFGMLIEVLQGSFTSYRQPDWYDILANTTGVLFAAVSLLIFKNLLKRLKSKINLVF</sequence>
<feature type="domain" description="VanZ-like" evidence="2">
    <location>
        <begin position="46"/>
        <end position="119"/>
    </location>
</feature>
<keyword evidence="1" id="KW-0812">Transmembrane</keyword>
<feature type="transmembrane region" description="Helical" evidence="1">
    <location>
        <begin position="99"/>
        <end position="119"/>
    </location>
</feature>
<keyword evidence="1" id="KW-0472">Membrane</keyword>
<dbReference type="InterPro" id="IPR006976">
    <property type="entry name" value="VanZ-like"/>
</dbReference>
<comment type="caution">
    <text evidence="3">The sequence shown here is derived from an EMBL/GenBank/DDBJ whole genome shotgun (WGS) entry which is preliminary data.</text>
</comment>
<feature type="transmembrane region" description="Helical" evidence="1">
    <location>
        <begin position="42"/>
        <end position="58"/>
    </location>
</feature>
<dbReference type="PANTHER" id="PTHR28008:SF1">
    <property type="entry name" value="DOMAIN PROTEIN, PUTATIVE (AFU_ORTHOLOGUE AFUA_3G10980)-RELATED"/>
    <property type="match status" value="1"/>
</dbReference>
<dbReference type="PANTHER" id="PTHR28008">
    <property type="entry name" value="DOMAIN PROTEIN, PUTATIVE (AFU_ORTHOLOGUE AFUA_3G10980)-RELATED"/>
    <property type="match status" value="1"/>
</dbReference>
<accession>A0ABW3NN51</accession>
<name>A0ABW3NN51_9FLAO</name>
<gene>
    <name evidence="3" type="ORF">ACFQ3Q_00520</name>
</gene>
<evidence type="ECO:0000256" key="1">
    <source>
        <dbReference type="SAM" id="Phobius"/>
    </source>
</evidence>
<dbReference type="NCBIfam" id="NF037970">
    <property type="entry name" value="vanZ_1"/>
    <property type="match status" value="1"/>
</dbReference>
<dbReference type="Proteomes" id="UP001597131">
    <property type="component" value="Unassembled WGS sequence"/>
</dbReference>
<evidence type="ECO:0000313" key="3">
    <source>
        <dbReference type="EMBL" id="MFD1094219.1"/>
    </source>
</evidence>
<feature type="transmembrane region" description="Helical" evidence="1">
    <location>
        <begin position="70"/>
        <end position="87"/>
    </location>
</feature>
<organism evidence="3 4">
    <name type="scientific">Salegentibacter chungangensis</name>
    <dbReference type="NCBI Taxonomy" id="1335724"/>
    <lineage>
        <taxon>Bacteria</taxon>
        <taxon>Pseudomonadati</taxon>
        <taxon>Bacteroidota</taxon>
        <taxon>Flavobacteriia</taxon>
        <taxon>Flavobacteriales</taxon>
        <taxon>Flavobacteriaceae</taxon>
        <taxon>Salegentibacter</taxon>
    </lineage>
</organism>
<proteinExistence type="predicted"/>
<protein>
    <submittedName>
        <fullName evidence="3">VanZ family protein</fullName>
    </submittedName>
</protein>
<evidence type="ECO:0000313" key="4">
    <source>
        <dbReference type="Proteomes" id="UP001597131"/>
    </source>
</evidence>